<name>A0AAD4H0G3_9FUNG</name>
<proteinExistence type="predicted"/>
<evidence type="ECO:0000313" key="1">
    <source>
        <dbReference type="EMBL" id="KAG0250244.1"/>
    </source>
</evidence>
<keyword evidence="2" id="KW-1185">Reference proteome</keyword>
<dbReference type="InterPro" id="IPR011990">
    <property type="entry name" value="TPR-like_helical_dom_sf"/>
</dbReference>
<feature type="non-terminal residue" evidence="1">
    <location>
        <position position="70"/>
    </location>
</feature>
<dbReference type="Proteomes" id="UP001194580">
    <property type="component" value="Unassembled WGS sequence"/>
</dbReference>
<dbReference type="AlphaFoldDB" id="A0AAD4H0G3"/>
<sequence>MVSIIKPAQTIRSTTLGDKEVQVALGDMYRGAKGVDQSYEVTVNWYLEATEQGDPIGQFKVGLFCSRSLA</sequence>
<comment type="caution">
    <text evidence="1">The sequence shown here is derived from an EMBL/GenBank/DDBJ whole genome shotgun (WGS) entry which is preliminary data.</text>
</comment>
<dbReference type="Gene3D" id="1.25.40.10">
    <property type="entry name" value="Tetratricopeptide repeat domain"/>
    <property type="match status" value="1"/>
</dbReference>
<dbReference type="SUPFAM" id="SSF81901">
    <property type="entry name" value="HCP-like"/>
    <property type="match status" value="1"/>
</dbReference>
<organism evidence="1 2">
    <name type="scientific">Linnemannia exigua</name>
    <dbReference type="NCBI Taxonomy" id="604196"/>
    <lineage>
        <taxon>Eukaryota</taxon>
        <taxon>Fungi</taxon>
        <taxon>Fungi incertae sedis</taxon>
        <taxon>Mucoromycota</taxon>
        <taxon>Mortierellomycotina</taxon>
        <taxon>Mortierellomycetes</taxon>
        <taxon>Mortierellales</taxon>
        <taxon>Mortierellaceae</taxon>
        <taxon>Linnemannia</taxon>
    </lineage>
</organism>
<reference evidence="1" key="1">
    <citation type="journal article" date="2020" name="Fungal Divers.">
        <title>Resolving the Mortierellaceae phylogeny through synthesis of multi-gene phylogenetics and phylogenomics.</title>
        <authorList>
            <person name="Vandepol N."/>
            <person name="Liber J."/>
            <person name="Desiro A."/>
            <person name="Na H."/>
            <person name="Kennedy M."/>
            <person name="Barry K."/>
            <person name="Grigoriev I.V."/>
            <person name="Miller A.N."/>
            <person name="O'Donnell K."/>
            <person name="Stajich J.E."/>
            <person name="Bonito G."/>
        </authorList>
    </citation>
    <scope>NUCLEOTIDE SEQUENCE</scope>
    <source>
        <strain evidence="1">NRRL 28262</strain>
    </source>
</reference>
<evidence type="ECO:0000313" key="2">
    <source>
        <dbReference type="Proteomes" id="UP001194580"/>
    </source>
</evidence>
<protein>
    <submittedName>
        <fullName evidence="1">Uncharacterized protein</fullName>
    </submittedName>
</protein>
<dbReference type="EMBL" id="JAAAIL010003513">
    <property type="protein sequence ID" value="KAG0250244.1"/>
    <property type="molecule type" value="Genomic_DNA"/>
</dbReference>
<gene>
    <name evidence="1" type="ORF">BGZ95_007265</name>
</gene>
<accession>A0AAD4H0G3</accession>